<evidence type="ECO:0000313" key="5">
    <source>
        <dbReference type="Proteomes" id="UP000678374"/>
    </source>
</evidence>
<keyword evidence="5" id="KW-1185">Reference proteome</keyword>
<proteinExistence type="predicted"/>
<keyword evidence="2" id="KW-0472">Membrane</keyword>
<dbReference type="EMBL" id="JAGQDE010000015">
    <property type="protein sequence ID" value="MBQ0960548.1"/>
    <property type="molecule type" value="Genomic_DNA"/>
</dbReference>
<feature type="compositionally biased region" description="Basic and acidic residues" evidence="1">
    <location>
        <begin position="48"/>
        <end position="64"/>
    </location>
</feature>
<protein>
    <submittedName>
        <fullName evidence="4">SPOR domain-containing protein</fullName>
    </submittedName>
</protein>
<accession>A0A940YRA5</accession>
<feature type="domain" description="SPOR" evidence="3">
    <location>
        <begin position="146"/>
        <end position="224"/>
    </location>
</feature>
<keyword evidence="2" id="KW-0812">Transmembrane</keyword>
<dbReference type="GO" id="GO:0042834">
    <property type="term" value="F:peptidoglycan binding"/>
    <property type="evidence" value="ECO:0007669"/>
    <property type="project" value="InterPro"/>
</dbReference>
<dbReference type="InterPro" id="IPR007730">
    <property type="entry name" value="SPOR-like_dom"/>
</dbReference>
<name>A0A940YRA5_9BURK</name>
<dbReference type="PANTHER" id="PTHR38687:SF1">
    <property type="entry name" value="CELL DIVISION PROTEIN DEDD"/>
    <property type="match status" value="1"/>
</dbReference>
<dbReference type="Proteomes" id="UP000678374">
    <property type="component" value="Unassembled WGS sequence"/>
</dbReference>
<evidence type="ECO:0000313" key="4">
    <source>
        <dbReference type="EMBL" id="MBQ0960548.1"/>
    </source>
</evidence>
<feature type="compositionally biased region" description="Low complexity" evidence="1">
    <location>
        <begin position="83"/>
        <end position="93"/>
    </location>
</feature>
<dbReference type="InterPro" id="IPR052521">
    <property type="entry name" value="Cell_div_SPOR-domain"/>
</dbReference>
<dbReference type="RefSeq" id="WP_210803225.1">
    <property type="nucleotide sequence ID" value="NZ_JAGQDE010000015.1"/>
</dbReference>
<evidence type="ECO:0000256" key="2">
    <source>
        <dbReference type="SAM" id="Phobius"/>
    </source>
</evidence>
<feature type="compositionally biased region" description="Low complexity" evidence="1">
    <location>
        <begin position="109"/>
        <end position="119"/>
    </location>
</feature>
<evidence type="ECO:0000259" key="3">
    <source>
        <dbReference type="PROSITE" id="PS51724"/>
    </source>
</evidence>
<dbReference type="SUPFAM" id="SSF110997">
    <property type="entry name" value="Sporulation related repeat"/>
    <property type="match status" value="1"/>
</dbReference>
<dbReference type="PROSITE" id="PS51724">
    <property type="entry name" value="SPOR"/>
    <property type="match status" value="1"/>
</dbReference>
<feature type="region of interest" description="Disordered" evidence="1">
    <location>
        <begin position="48"/>
        <end position="141"/>
    </location>
</feature>
<dbReference type="InterPro" id="IPR036680">
    <property type="entry name" value="SPOR-like_sf"/>
</dbReference>
<reference evidence="4" key="1">
    <citation type="submission" date="2021-04" db="EMBL/GenBank/DDBJ databases">
        <title>The genome sequence of Ideonella sp. 4Y11.</title>
        <authorList>
            <person name="Liu Y."/>
        </authorList>
    </citation>
    <scope>NUCLEOTIDE SEQUENCE</scope>
    <source>
        <strain evidence="4">4Y11</strain>
    </source>
</reference>
<dbReference type="Pfam" id="PF05036">
    <property type="entry name" value="SPOR"/>
    <property type="match status" value="1"/>
</dbReference>
<dbReference type="GO" id="GO:0032153">
    <property type="term" value="C:cell division site"/>
    <property type="evidence" value="ECO:0007669"/>
    <property type="project" value="TreeGrafter"/>
</dbReference>
<dbReference type="AlphaFoldDB" id="A0A940YRA5"/>
<organism evidence="4 5">
    <name type="scientific">Ideonella aquatica</name>
    <dbReference type="NCBI Taxonomy" id="2824119"/>
    <lineage>
        <taxon>Bacteria</taxon>
        <taxon>Pseudomonadati</taxon>
        <taxon>Pseudomonadota</taxon>
        <taxon>Betaproteobacteria</taxon>
        <taxon>Burkholderiales</taxon>
        <taxon>Sphaerotilaceae</taxon>
        <taxon>Ideonella</taxon>
    </lineage>
</organism>
<gene>
    <name evidence="4" type="ORF">KAK06_16460</name>
</gene>
<dbReference type="GO" id="GO:0032506">
    <property type="term" value="P:cytokinetic process"/>
    <property type="evidence" value="ECO:0007669"/>
    <property type="project" value="TreeGrafter"/>
</dbReference>
<feature type="transmembrane region" description="Helical" evidence="2">
    <location>
        <begin position="12"/>
        <end position="37"/>
    </location>
</feature>
<keyword evidence="2" id="KW-1133">Transmembrane helix</keyword>
<evidence type="ECO:0000256" key="1">
    <source>
        <dbReference type="SAM" id="MobiDB-lite"/>
    </source>
</evidence>
<dbReference type="PANTHER" id="PTHR38687">
    <property type="entry name" value="CELL DIVISION PROTEIN DEDD-RELATED"/>
    <property type="match status" value="1"/>
</dbReference>
<sequence length="228" mass="23709">MNRNPSAAAQRGGTFVGIIIGLLIGLGLALLVALYIAKVPVPFVEKVPHRTPEQDAAEAERNRNWDPNAPLAGKQGSRPVNEAAAPLPSASAPAAPPTAPVVVPEKRAAASAPAPAAPATEPGKPGRDPAAILSGQGSGSPDAAVSKDPFIYFVQAGAYSNADDAEQQRARLAMQGMTAKVTEREQGGRTVHRVRLGPYETRAEAEGLQDRLKASGAEAVLVRLERTH</sequence>
<comment type="caution">
    <text evidence="4">The sequence shown here is derived from an EMBL/GenBank/DDBJ whole genome shotgun (WGS) entry which is preliminary data.</text>
</comment>
<dbReference type="Gene3D" id="3.30.70.1070">
    <property type="entry name" value="Sporulation related repeat"/>
    <property type="match status" value="1"/>
</dbReference>
<dbReference type="GO" id="GO:0030428">
    <property type="term" value="C:cell septum"/>
    <property type="evidence" value="ECO:0007669"/>
    <property type="project" value="TreeGrafter"/>
</dbReference>